<protein>
    <recommendedName>
        <fullName evidence="4">Ribbon-helix-helix protein, copG family</fullName>
    </recommendedName>
</protein>
<comment type="caution">
    <text evidence="2">The sequence shown here is derived from an EMBL/GenBank/DDBJ whole genome shotgun (WGS) entry which is preliminary data.</text>
</comment>
<gene>
    <name evidence="2" type="ORF">ACFOX0_21275</name>
</gene>
<organism evidence="2 3">
    <name type="scientific">Micromonospora zhanjiangensis</name>
    <dbReference type="NCBI Taxonomy" id="1522057"/>
    <lineage>
        <taxon>Bacteria</taxon>
        <taxon>Bacillati</taxon>
        <taxon>Actinomycetota</taxon>
        <taxon>Actinomycetes</taxon>
        <taxon>Micromonosporales</taxon>
        <taxon>Micromonosporaceae</taxon>
        <taxon>Micromonospora</taxon>
    </lineage>
</organism>
<dbReference type="EMBL" id="JBHSBN010000015">
    <property type="protein sequence ID" value="MFC4108453.1"/>
    <property type="molecule type" value="Genomic_DNA"/>
</dbReference>
<dbReference type="RefSeq" id="WP_377548713.1">
    <property type="nucleotide sequence ID" value="NZ_JBHSBN010000015.1"/>
</dbReference>
<keyword evidence="3" id="KW-1185">Reference proteome</keyword>
<proteinExistence type="predicted"/>
<accession>A0ABV8KQX5</accession>
<feature type="region of interest" description="Disordered" evidence="1">
    <location>
        <begin position="1"/>
        <end position="30"/>
    </location>
</feature>
<reference evidence="3" key="1">
    <citation type="journal article" date="2019" name="Int. J. Syst. Evol. Microbiol.">
        <title>The Global Catalogue of Microorganisms (GCM) 10K type strain sequencing project: providing services to taxonomists for standard genome sequencing and annotation.</title>
        <authorList>
            <consortium name="The Broad Institute Genomics Platform"/>
            <consortium name="The Broad Institute Genome Sequencing Center for Infectious Disease"/>
            <person name="Wu L."/>
            <person name="Ma J."/>
        </authorList>
    </citation>
    <scope>NUCLEOTIDE SEQUENCE [LARGE SCALE GENOMIC DNA]</scope>
    <source>
        <strain evidence="3">2902at01</strain>
    </source>
</reference>
<dbReference type="Proteomes" id="UP001595868">
    <property type="component" value="Unassembled WGS sequence"/>
</dbReference>
<evidence type="ECO:0000313" key="3">
    <source>
        <dbReference type="Proteomes" id="UP001595868"/>
    </source>
</evidence>
<sequence>MASDSSAKKGAAVGPPADTPEGTHGGSGLTRVTVNLNRQAIQALEQISADTGYSKTDTINRALQVYAIVNEIMQRDAGVLRVKHQDGELERIHIV</sequence>
<evidence type="ECO:0008006" key="4">
    <source>
        <dbReference type="Google" id="ProtNLM"/>
    </source>
</evidence>
<evidence type="ECO:0000256" key="1">
    <source>
        <dbReference type="SAM" id="MobiDB-lite"/>
    </source>
</evidence>
<name>A0ABV8KQX5_9ACTN</name>
<evidence type="ECO:0000313" key="2">
    <source>
        <dbReference type="EMBL" id="MFC4108453.1"/>
    </source>
</evidence>